<keyword evidence="2" id="KW-1185">Reference proteome</keyword>
<name>A0A1L3MTK8_9BACI</name>
<organism evidence="1 2">
    <name type="scientific">Bacillus weihaiensis</name>
    <dbReference type="NCBI Taxonomy" id="1547283"/>
    <lineage>
        <taxon>Bacteria</taxon>
        <taxon>Bacillati</taxon>
        <taxon>Bacillota</taxon>
        <taxon>Bacilli</taxon>
        <taxon>Bacillales</taxon>
        <taxon>Bacillaceae</taxon>
        <taxon>Bacillus</taxon>
    </lineage>
</organism>
<dbReference type="KEGG" id="bwh:A9C19_13500"/>
<proteinExistence type="predicted"/>
<evidence type="ECO:0000313" key="1">
    <source>
        <dbReference type="EMBL" id="APH05681.1"/>
    </source>
</evidence>
<dbReference type="EMBL" id="CP016020">
    <property type="protein sequence ID" value="APH05681.1"/>
    <property type="molecule type" value="Genomic_DNA"/>
</dbReference>
<protein>
    <submittedName>
        <fullName evidence="1">Uncharacterized protein</fullName>
    </submittedName>
</protein>
<reference evidence="1 2" key="1">
    <citation type="journal article" date="2016" name="Sci. Rep.">
        <title>Complete genome sequence and transcriptomic analysis of a novel marine strain Bacillus weihaiensis reveals the mechanism of brown algae degradation.</title>
        <authorList>
            <person name="Zhu Y."/>
            <person name="Chen P."/>
            <person name="Bao Y."/>
            <person name="Men Y."/>
            <person name="Zeng Y."/>
            <person name="Yang J."/>
            <person name="Sun J."/>
            <person name="Sun Y."/>
        </authorList>
    </citation>
    <scope>NUCLEOTIDE SEQUENCE [LARGE SCALE GENOMIC DNA]</scope>
    <source>
        <strain evidence="1 2">Alg07</strain>
    </source>
</reference>
<gene>
    <name evidence="1" type="ORF">A9C19_13500</name>
</gene>
<dbReference type="AlphaFoldDB" id="A0A1L3MTK8"/>
<dbReference type="RefSeq" id="WP_072580474.1">
    <property type="nucleotide sequence ID" value="NZ_CP016020.1"/>
</dbReference>
<evidence type="ECO:0000313" key="2">
    <source>
        <dbReference type="Proteomes" id="UP000181936"/>
    </source>
</evidence>
<dbReference type="Proteomes" id="UP000181936">
    <property type="component" value="Chromosome"/>
</dbReference>
<dbReference type="OrthoDB" id="2453421at2"/>
<dbReference type="STRING" id="1547283.A9C19_13500"/>
<accession>A0A1L3MTK8</accession>
<sequence length="80" mass="9805">MKIVNHSYQKRGKIEFMFDEFPFSKVVLAPIKNYYFVRTVKWDPNDRVVKRADLEKMEQLVNEFLGCMEFYKQRKAYRES</sequence>